<dbReference type="Pfam" id="PF09084">
    <property type="entry name" value="NMT1"/>
    <property type="match status" value="1"/>
</dbReference>
<dbReference type="KEGG" id="ppul:RO07_21435"/>
<evidence type="ECO:0000256" key="3">
    <source>
        <dbReference type="ARBA" id="ARBA00022448"/>
    </source>
</evidence>
<dbReference type="RefSeq" id="WP_052267274.1">
    <property type="nucleotide sequence ID" value="NZ_CP010310.2"/>
</dbReference>
<dbReference type="Gene3D" id="3.40.190.10">
    <property type="entry name" value="Periplasmic binding protein-like II"/>
    <property type="match status" value="2"/>
</dbReference>
<dbReference type="InterPro" id="IPR001638">
    <property type="entry name" value="Solute-binding_3/MltF_N"/>
</dbReference>
<reference evidence="9" key="2">
    <citation type="submission" date="2016-11" db="EMBL/GenBank/DDBJ databases">
        <title>Complete Genome Sequencing of Pandoraea pulmonicola DSM 16583.</title>
        <authorList>
            <person name="Chan K.-G."/>
        </authorList>
    </citation>
    <scope>NUCLEOTIDE SEQUENCE</scope>
    <source>
        <strain evidence="9">DSM 16583</strain>
    </source>
</reference>
<organism evidence="10 12">
    <name type="scientific">Pandoraea pulmonicola</name>
    <dbReference type="NCBI Taxonomy" id="93221"/>
    <lineage>
        <taxon>Bacteria</taxon>
        <taxon>Pseudomonadati</taxon>
        <taxon>Pseudomonadota</taxon>
        <taxon>Betaproteobacteria</taxon>
        <taxon>Burkholderiales</taxon>
        <taxon>Burkholderiaceae</taxon>
        <taxon>Pandoraea</taxon>
    </lineage>
</organism>
<dbReference type="EMBL" id="CP010310">
    <property type="protein sequence ID" value="AJC23534.2"/>
    <property type="molecule type" value="Genomic_DNA"/>
</dbReference>
<evidence type="ECO:0000259" key="8">
    <source>
        <dbReference type="SMART" id="SM00062"/>
    </source>
</evidence>
<comment type="subcellular location">
    <subcellularLocation>
        <location evidence="1">Periplasm</location>
    </subcellularLocation>
</comment>
<feature type="signal peptide" evidence="7">
    <location>
        <begin position="1"/>
        <end position="33"/>
    </location>
</feature>
<dbReference type="PANTHER" id="PTHR30024:SF42">
    <property type="entry name" value="ALIPHATIC SULFONATES-BINDING PROTEIN-RELATED"/>
    <property type="match status" value="1"/>
</dbReference>
<evidence type="ECO:0000256" key="4">
    <source>
        <dbReference type="ARBA" id="ARBA00022729"/>
    </source>
</evidence>
<evidence type="ECO:0000313" key="10">
    <source>
        <dbReference type="EMBL" id="SUD95669.1"/>
    </source>
</evidence>
<keyword evidence="3" id="KW-0813">Transport</keyword>
<evidence type="ECO:0000313" key="11">
    <source>
        <dbReference type="Proteomes" id="UP000035086"/>
    </source>
</evidence>
<comment type="function">
    <text evidence="5">Part of a binding-protein-dependent transport system for aliphatic sulfonates. Putative binding protein.</text>
</comment>
<reference evidence="11" key="1">
    <citation type="submission" date="2014-12" db="EMBL/GenBank/DDBJ databases">
        <title>Complete Genome Sequencing of Pandoraea pulmonicola DSM 16583.</title>
        <authorList>
            <person name="Chan K.-G."/>
        </authorList>
    </citation>
    <scope>NUCLEOTIDE SEQUENCE [LARGE SCALE GENOMIC DNA]</scope>
    <source>
        <strain evidence="11">DSM 16583</strain>
    </source>
</reference>
<accession>A0AAJ4ZHZ0</accession>
<dbReference type="GO" id="GO:0042626">
    <property type="term" value="F:ATPase-coupled transmembrane transporter activity"/>
    <property type="evidence" value="ECO:0007669"/>
    <property type="project" value="InterPro"/>
</dbReference>
<sequence>MNLFDNLRRSVRRAGGRLTLAAVFAVATFVLTAASAPTSAQSRPTTITLRIAYLKGTSDLTLAKAKGTLDKALAGQGVKVVWAGPFPAAAPAFEALNANAVDLTSGSSTSFVTSIAAGVPMVIFGYQPMTPRNEAIVVPRDSSIRSLADLVGKQVAVNKGGTGEYLLVRALVKNGISADAVKRRYLSPSDTGGAFVGGGVDAWATWDPFLSIAQSRYNARVLADGAAIGSDNAIGYFVRQDYLKAHPDVVRTVLRVLREENAWTAAHPREAGRIWATELNLPPALAERLGENNVSPLRAVLPDDAARIERVAHWYVDNRIIPALPDVRAHVTTIND</sequence>
<dbReference type="FunFam" id="3.40.190.10:FF:000050">
    <property type="entry name" value="Sulfonate ABC transporter substrate-binding protein"/>
    <property type="match status" value="1"/>
</dbReference>
<dbReference type="InterPro" id="IPR015168">
    <property type="entry name" value="SsuA/THI5"/>
</dbReference>
<dbReference type="SMART" id="SM00062">
    <property type="entry name" value="PBPb"/>
    <property type="match status" value="1"/>
</dbReference>
<dbReference type="InterPro" id="IPR010067">
    <property type="entry name" value="ABC_SsuA_sub-bd"/>
</dbReference>
<dbReference type="Proteomes" id="UP000035086">
    <property type="component" value="Chromosome"/>
</dbReference>
<protein>
    <recommendedName>
        <fullName evidence="6">Putative aliphatic sulfonates-binding protein</fullName>
    </recommendedName>
</protein>
<dbReference type="GO" id="GO:0016020">
    <property type="term" value="C:membrane"/>
    <property type="evidence" value="ECO:0007669"/>
    <property type="project" value="InterPro"/>
</dbReference>
<feature type="chain" id="PRO_5042467902" description="Putative aliphatic sulfonates-binding protein" evidence="7">
    <location>
        <begin position="34"/>
        <end position="336"/>
    </location>
</feature>
<evidence type="ECO:0000256" key="1">
    <source>
        <dbReference type="ARBA" id="ARBA00004418"/>
    </source>
</evidence>
<reference evidence="10 12" key="3">
    <citation type="submission" date="2018-06" db="EMBL/GenBank/DDBJ databases">
        <authorList>
            <consortium name="Pathogen Informatics"/>
            <person name="Doyle S."/>
        </authorList>
    </citation>
    <scope>NUCLEOTIDE SEQUENCE [LARGE SCALE GENOMIC DNA]</scope>
    <source>
        <strain evidence="10 12">NCTC13159</strain>
    </source>
</reference>
<dbReference type="NCBIfam" id="TIGR01728">
    <property type="entry name" value="SsuA_fam"/>
    <property type="match status" value="1"/>
</dbReference>
<feature type="domain" description="Solute-binding protein family 3/N-terminal" evidence="8">
    <location>
        <begin position="48"/>
        <end position="267"/>
    </location>
</feature>
<evidence type="ECO:0000313" key="12">
    <source>
        <dbReference type="Proteomes" id="UP000254589"/>
    </source>
</evidence>
<evidence type="ECO:0000256" key="2">
    <source>
        <dbReference type="ARBA" id="ARBA00010742"/>
    </source>
</evidence>
<name>A0AAJ4ZHZ0_PANPU</name>
<evidence type="ECO:0000256" key="7">
    <source>
        <dbReference type="SAM" id="SignalP"/>
    </source>
</evidence>
<dbReference type="EMBL" id="UGSJ01000002">
    <property type="protein sequence ID" value="SUD95669.1"/>
    <property type="molecule type" value="Genomic_DNA"/>
</dbReference>
<evidence type="ECO:0000256" key="6">
    <source>
        <dbReference type="ARBA" id="ARBA00070228"/>
    </source>
</evidence>
<dbReference type="Proteomes" id="UP000254589">
    <property type="component" value="Unassembled WGS sequence"/>
</dbReference>
<keyword evidence="4 7" id="KW-0732">Signal</keyword>
<proteinExistence type="inferred from homology"/>
<evidence type="ECO:0000313" key="9">
    <source>
        <dbReference type="EMBL" id="AJC23534.2"/>
    </source>
</evidence>
<dbReference type="GO" id="GO:0042597">
    <property type="term" value="C:periplasmic space"/>
    <property type="evidence" value="ECO:0007669"/>
    <property type="project" value="UniProtKB-SubCell"/>
</dbReference>
<comment type="similarity">
    <text evidence="2">Belongs to the bacterial solute-binding protein SsuA/TauA family.</text>
</comment>
<gene>
    <name evidence="10" type="primary">ssuA_8</name>
    <name evidence="10" type="ORF">NCTC13159_05141</name>
    <name evidence="9" type="ORF">RO07_21435</name>
</gene>
<dbReference type="AlphaFoldDB" id="A0AAJ4ZHZ0"/>
<dbReference type="SUPFAM" id="SSF53850">
    <property type="entry name" value="Periplasmic binding protein-like II"/>
    <property type="match status" value="1"/>
</dbReference>
<dbReference type="PANTHER" id="PTHR30024">
    <property type="entry name" value="ALIPHATIC SULFONATES-BINDING PROTEIN-RELATED"/>
    <property type="match status" value="1"/>
</dbReference>
<evidence type="ECO:0000256" key="5">
    <source>
        <dbReference type="ARBA" id="ARBA00055538"/>
    </source>
</evidence>
<keyword evidence="11" id="KW-1185">Reference proteome</keyword>